<gene>
    <name evidence="1" type="ORF">ACFQ1S_33800</name>
</gene>
<dbReference type="Proteomes" id="UP001597045">
    <property type="component" value="Unassembled WGS sequence"/>
</dbReference>
<name>A0ABW3MHU4_9PSEU</name>
<evidence type="ECO:0008006" key="3">
    <source>
        <dbReference type="Google" id="ProtNLM"/>
    </source>
</evidence>
<dbReference type="SUPFAM" id="SSF56281">
    <property type="entry name" value="Metallo-hydrolase/oxidoreductase"/>
    <property type="match status" value="1"/>
</dbReference>
<sequence>MELNSAQITGDPVEVADGVHVILDNRTPLVPNVGIILGDDAALVVDTGLGPRNGAYVLDQA</sequence>
<dbReference type="EMBL" id="JBHTIS010002641">
    <property type="protein sequence ID" value="MFD1050146.1"/>
    <property type="molecule type" value="Genomic_DNA"/>
</dbReference>
<protein>
    <recommendedName>
        <fullName evidence="3">MBL fold metallo-hydrolase</fullName>
    </recommendedName>
</protein>
<organism evidence="1 2">
    <name type="scientific">Kibdelosporangium lantanae</name>
    <dbReference type="NCBI Taxonomy" id="1497396"/>
    <lineage>
        <taxon>Bacteria</taxon>
        <taxon>Bacillati</taxon>
        <taxon>Actinomycetota</taxon>
        <taxon>Actinomycetes</taxon>
        <taxon>Pseudonocardiales</taxon>
        <taxon>Pseudonocardiaceae</taxon>
        <taxon>Kibdelosporangium</taxon>
    </lineage>
</organism>
<accession>A0ABW3MHU4</accession>
<proteinExistence type="predicted"/>
<dbReference type="Gene3D" id="3.60.15.10">
    <property type="entry name" value="Ribonuclease Z/Hydroxyacylglutathione hydrolase-like"/>
    <property type="match status" value="1"/>
</dbReference>
<keyword evidence="2" id="KW-1185">Reference proteome</keyword>
<comment type="caution">
    <text evidence="1">The sequence shown here is derived from an EMBL/GenBank/DDBJ whole genome shotgun (WGS) entry which is preliminary data.</text>
</comment>
<dbReference type="InterPro" id="IPR036866">
    <property type="entry name" value="RibonucZ/Hydroxyglut_hydro"/>
</dbReference>
<feature type="non-terminal residue" evidence="1">
    <location>
        <position position="61"/>
    </location>
</feature>
<reference evidence="2" key="1">
    <citation type="journal article" date="2019" name="Int. J. Syst. Evol. Microbiol.">
        <title>The Global Catalogue of Microorganisms (GCM) 10K type strain sequencing project: providing services to taxonomists for standard genome sequencing and annotation.</title>
        <authorList>
            <consortium name="The Broad Institute Genomics Platform"/>
            <consortium name="The Broad Institute Genome Sequencing Center for Infectious Disease"/>
            <person name="Wu L."/>
            <person name="Ma J."/>
        </authorList>
    </citation>
    <scope>NUCLEOTIDE SEQUENCE [LARGE SCALE GENOMIC DNA]</scope>
    <source>
        <strain evidence="2">JCM 31486</strain>
    </source>
</reference>
<evidence type="ECO:0000313" key="2">
    <source>
        <dbReference type="Proteomes" id="UP001597045"/>
    </source>
</evidence>
<evidence type="ECO:0000313" key="1">
    <source>
        <dbReference type="EMBL" id="MFD1050146.1"/>
    </source>
</evidence>